<organism evidence="1 2">
    <name type="scientific">Chondromyces apiculatus DSM 436</name>
    <dbReference type="NCBI Taxonomy" id="1192034"/>
    <lineage>
        <taxon>Bacteria</taxon>
        <taxon>Pseudomonadati</taxon>
        <taxon>Myxococcota</taxon>
        <taxon>Polyangia</taxon>
        <taxon>Polyangiales</taxon>
        <taxon>Polyangiaceae</taxon>
        <taxon>Chondromyces</taxon>
    </lineage>
</organism>
<protein>
    <submittedName>
        <fullName evidence="1">Uncharacterized protein</fullName>
    </submittedName>
</protein>
<name>A0A017T4S1_9BACT</name>
<sequence length="331" mass="35312">MTSLERRTQNLAGSSWPLNRLFSRFCFLATALLLLAAGLAGCGPLAPGSGAIVVGVTSELRVGVDIAQIHILLRVSGATVRDEWRSVAEGTLTLPAEIQVDDLDDGAEVEVALEAFRPDDPVKPLILRSAATRAVSGKTLLLRVPLQRACVLGPSDAGCGASETCIGGQCVDPHVDPATLDEYTSEWSTAEDDVCKPDPSGLPEVIVGKGQGDFLPLKALDEMQVEAGPQGGHHIWIALRVKNLRRSGSITSIRGYLPELDHQVRSFDVIFSFDPDEGGYCSLHGLRFQIDHDLDIDQMLGKVMDVQVTVTDPDGAIGEGAQQITLSDAIL</sequence>
<proteinExistence type="predicted"/>
<dbReference type="Proteomes" id="UP000019678">
    <property type="component" value="Unassembled WGS sequence"/>
</dbReference>
<dbReference type="RefSeq" id="WP_052375677.1">
    <property type="nucleotide sequence ID" value="NZ_ASRX01000037.1"/>
</dbReference>
<comment type="caution">
    <text evidence="1">The sequence shown here is derived from an EMBL/GenBank/DDBJ whole genome shotgun (WGS) entry which is preliminary data.</text>
</comment>
<dbReference type="AlphaFoldDB" id="A0A017T4S1"/>
<accession>A0A017T4S1</accession>
<evidence type="ECO:0000313" key="1">
    <source>
        <dbReference type="EMBL" id="EYF04229.1"/>
    </source>
</evidence>
<gene>
    <name evidence="1" type="ORF">CAP_4706</name>
</gene>
<dbReference type="EMBL" id="ASRX01000037">
    <property type="protein sequence ID" value="EYF04229.1"/>
    <property type="molecule type" value="Genomic_DNA"/>
</dbReference>
<reference evidence="1 2" key="1">
    <citation type="submission" date="2013-05" db="EMBL/GenBank/DDBJ databases">
        <title>Genome assembly of Chondromyces apiculatus DSM 436.</title>
        <authorList>
            <person name="Sharma G."/>
            <person name="Khatri I."/>
            <person name="Kaur C."/>
            <person name="Mayilraj S."/>
            <person name="Subramanian S."/>
        </authorList>
    </citation>
    <scope>NUCLEOTIDE SEQUENCE [LARGE SCALE GENOMIC DNA]</scope>
    <source>
        <strain evidence="1 2">DSM 436</strain>
    </source>
</reference>
<evidence type="ECO:0000313" key="2">
    <source>
        <dbReference type="Proteomes" id="UP000019678"/>
    </source>
</evidence>
<dbReference type="STRING" id="1192034.CAP_4706"/>
<dbReference type="OrthoDB" id="5501812at2"/>
<keyword evidence="2" id="KW-1185">Reference proteome</keyword>